<accession>A0A067SIC5</accession>
<sequence>MPDSISILTINHDQPVSPPTSKLDNDILWYIFYLNADMESWNTEKFIPALLTLRYTSQVCRDWRSFVVESSSFWARVVNFNVLSQKREEWRKEVIRRTGTAPLHIMSHGNHTALWGIDDFFRDFLEENWNRLYSLDVFFGHECRAIVPGKWASLLHRTPAPSLRSFKFKWQARPEEFYNPDFSLFKNTATSLRELSVVNMNLDLTALSTPNIRRLEINEPVAASDLLRALGRMPLLEALTLDSLRGGPVIRGEIALPSASYPQVSLPQLTEINFSEREGADGSLSLLLHIQPGLGCALSYSCWFAYHSPVHVNIELYCSILSTYSRYCQELSSATVLDVTISDNQFSFDIPLPHKRCFSFGMENYVDRFPQQTVPSLLYSLTTLQLDKITKLKLIIEFGESFLLDSETLKFVFAFVSVEDWTTNALSLKALTLIQSKKPDALAFPSLKTIYLDHIRNLGHLSHVVDFLDGRISRERPVKTLALVQGGSVTVDIEPLRKFYPYLELPLPEPQM</sequence>
<dbReference type="Proteomes" id="UP000027222">
    <property type="component" value="Unassembled WGS sequence"/>
</dbReference>
<organism evidence="1 2">
    <name type="scientific">Galerina marginata (strain CBS 339.88)</name>
    <dbReference type="NCBI Taxonomy" id="685588"/>
    <lineage>
        <taxon>Eukaryota</taxon>
        <taxon>Fungi</taxon>
        <taxon>Dikarya</taxon>
        <taxon>Basidiomycota</taxon>
        <taxon>Agaricomycotina</taxon>
        <taxon>Agaricomycetes</taxon>
        <taxon>Agaricomycetidae</taxon>
        <taxon>Agaricales</taxon>
        <taxon>Agaricineae</taxon>
        <taxon>Strophariaceae</taxon>
        <taxon>Galerina</taxon>
    </lineage>
</organism>
<protein>
    <recommendedName>
        <fullName evidence="3">F-box domain-containing protein</fullName>
    </recommendedName>
</protein>
<dbReference type="AlphaFoldDB" id="A0A067SIC5"/>
<dbReference type="EMBL" id="KL142415">
    <property type="protein sequence ID" value="KDR67434.1"/>
    <property type="molecule type" value="Genomic_DNA"/>
</dbReference>
<dbReference type="OrthoDB" id="2269034at2759"/>
<name>A0A067SIC5_GALM3</name>
<dbReference type="HOGENOM" id="CLU_030662_0_0_1"/>
<proteinExistence type="predicted"/>
<reference evidence="2" key="1">
    <citation type="journal article" date="2014" name="Proc. Natl. Acad. Sci. U.S.A.">
        <title>Extensive sampling of basidiomycete genomes demonstrates inadequacy of the white-rot/brown-rot paradigm for wood decay fungi.</title>
        <authorList>
            <person name="Riley R."/>
            <person name="Salamov A.A."/>
            <person name="Brown D.W."/>
            <person name="Nagy L.G."/>
            <person name="Floudas D."/>
            <person name="Held B.W."/>
            <person name="Levasseur A."/>
            <person name="Lombard V."/>
            <person name="Morin E."/>
            <person name="Otillar R."/>
            <person name="Lindquist E.A."/>
            <person name="Sun H."/>
            <person name="LaButti K.M."/>
            <person name="Schmutz J."/>
            <person name="Jabbour D."/>
            <person name="Luo H."/>
            <person name="Baker S.E."/>
            <person name="Pisabarro A.G."/>
            <person name="Walton J.D."/>
            <person name="Blanchette R.A."/>
            <person name="Henrissat B."/>
            <person name="Martin F."/>
            <person name="Cullen D."/>
            <person name="Hibbett D.S."/>
            <person name="Grigoriev I.V."/>
        </authorList>
    </citation>
    <scope>NUCLEOTIDE SEQUENCE [LARGE SCALE GENOMIC DNA]</scope>
    <source>
        <strain evidence="2">CBS 339.88</strain>
    </source>
</reference>
<evidence type="ECO:0000313" key="2">
    <source>
        <dbReference type="Proteomes" id="UP000027222"/>
    </source>
</evidence>
<gene>
    <name evidence="1" type="ORF">GALMADRAFT_258381</name>
</gene>
<evidence type="ECO:0000313" key="1">
    <source>
        <dbReference type="EMBL" id="KDR67434.1"/>
    </source>
</evidence>
<keyword evidence="2" id="KW-1185">Reference proteome</keyword>
<evidence type="ECO:0008006" key="3">
    <source>
        <dbReference type="Google" id="ProtNLM"/>
    </source>
</evidence>